<name>A0AAN6DQ30_9EURO</name>
<evidence type="ECO:0000313" key="2">
    <source>
        <dbReference type="EMBL" id="KAI1610496.1"/>
    </source>
</evidence>
<protein>
    <submittedName>
        <fullName evidence="2">Beta-lactamase family protein</fullName>
    </submittedName>
</protein>
<evidence type="ECO:0000313" key="3">
    <source>
        <dbReference type="Proteomes" id="UP001203852"/>
    </source>
</evidence>
<gene>
    <name evidence="2" type="ORF">EDD36DRAFT_490742</name>
</gene>
<dbReference type="Gene3D" id="3.40.710.10">
    <property type="entry name" value="DD-peptidase/beta-lactamase superfamily"/>
    <property type="match status" value="1"/>
</dbReference>
<feature type="domain" description="Beta-lactamase-related" evidence="1">
    <location>
        <begin position="36"/>
        <end position="397"/>
    </location>
</feature>
<keyword evidence="3" id="KW-1185">Reference proteome</keyword>
<dbReference type="InterPro" id="IPR012338">
    <property type="entry name" value="Beta-lactam/transpept-like"/>
</dbReference>
<dbReference type="InterPro" id="IPR001466">
    <property type="entry name" value="Beta-lactam-related"/>
</dbReference>
<dbReference type="InterPro" id="IPR050789">
    <property type="entry name" value="Diverse_Enzym_Activities"/>
</dbReference>
<dbReference type="Proteomes" id="UP001203852">
    <property type="component" value="Unassembled WGS sequence"/>
</dbReference>
<dbReference type="PANTHER" id="PTHR43283:SF3">
    <property type="entry name" value="BETA-LACTAMASE FAMILY PROTEIN (AFU_ORTHOLOGUE AFUA_5G07500)"/>
    <property type="match status" value="1"/>
</dbReference>
<evidence type="ECO:0000259" key="1">
    <source>
        <dbReference type="Pfam" id="PF00144"/>
    </source>
</evidence>
<proteinExistence type="predicted"/>
<dbReference type="SUPFAM" id="SSF56601">
    <property type="entry name" value="beta-lactamase/transpeptidase-like"/>
    <property type="match status" value="1"/>
</dbReference>
<reference evidence="2" key="1">
    <citation type="journal article" date="2022" name="bioRxiv">
        <title>Deciphering the potential niche of two novel black yeast fungi from a biological soil crust based on their genomes, phenotypes, and melanin regulation.</title>
        <authorList>
            <consortium name="DOE Joint Genome Institute"/>
            <person name="Carr E.C."/>
            <person name="Barton Q."/>
            <person name="Grambo S."/>
            <person name="Sullivan M."/>
            <person name="Renfro C.M."/>
            <person name="Kuo A."/>
            <person name="Pangilinan J."/>
            <person name="Lipzen A."/>
            <person name="Keymanesh K."/>
            <person name="Savage E."/>
            <person name="Barry K."/>
            <person name="Grigoriev I.V."/>
            <person name="Riekhof W.R."/>
            <person name="Harris S.S."/>
        </authorList>
    </citation>
    <scope>NUCLEOTIDE SEQUENCE</scope>
    <source>
        <strain evidence="2">JF 03-4F</strain>
    </source>
</reference>
<dbReference type="EMBL" id="MU404358">
    <property type="protein sequence ID" value="KAI1610496.1"/>
    <property type="molecule type" value="Genomic_DNA"/>
</dbReference>
<organism evidence="2 3">
    <name type="scientific">Exophiala viscosa</name>
    <dbReference type="NCBI Taxonomy" id="2486360"/>
    <lineage>
        <taxon>Eukaryota</taxon>
        <taxon>Fungi</taxon>
        <taxon>Dikarya</taxon>
        <taxon>Ascomycota</taxon>
        <taxon>Pezizomycotina</taxon>
        <taxon>Eurotiomycetes</taxon>
        <taxon>Chaetothyriomycetidae</taxon>
        <taxon>Chaetothyriales</taxon>
        <taxon>Herpotrichiellaceae</taxon>
        <taxon>Exophiala</taxon>
    </lineage>
</organism>
<dbReference type="Pfam" id="PF00144">
    <property type="entry name" value="Beta-lactamase"/>
    <property type="match status" value="1"/>
</dbReference>
<dbReference type="AlphaFoldDB" id="A0AAN6DQ30"/>
<accession>A0AAN6DQ30</accession>
<sequence length="423" mass="47169">MGKSLNEAVASNLRATIDCEVQSGVVPPFEYFAADRDGDIIFSHISGTRGLGSSEPLALDTIFWMASLTKLITTIACMQLVEQGYITLDDPEQVALVAPELSKFQVLHRCDGGGFQLEDQRKPITLRMLLNHTAGFGYAFDDPRLRDWSLPAGIDDFHADFSELLRHQLVNQPGEKWQYGVGLDWAGVILERLTKTTLDDYVQKHIVQPLGLKDITFVPTDSMKQRLAYMHQRQPDGILQRTEHINRRHLLAHTRKEAQAVFQMGGCGCFGRPDQYCQIIATLLNGGYNSKAGVRLLRQETVEVMFEDQIADKPIYTYKTWETAKPLLANSSPLFPPPKDANSEDDTMGWGLSFALTLRAGSTGRSAGTASWEGLPNLYWFADRQNGLGGIIAAQVLPYGDKPIVRLSEEIETAIYKAYSRPD</sequence>
<comment type="caution">
    <text evidence="2">The sequence shown here is derived from an EMBL/GenBank/DDBJ whole genome shotgun (WGS) entry which is preliminary data.</text>
</comment>
<dbReference type="PANTHER" id="PTHR43283">
    <property type="entry name" value="BETA-LACTAMASE-RELATED"/>
    <property type="match status" value="1"/>
</dbReference>